<reference evidence="1 2" key="1">
    <citation type="submission" date="2019-04" db="EMBL/GenBank/DDBJ databases">
        <title>Draft Whole-Genome sequence of the purple photosynthetic bacterium Rhodobacter capsulatus SP108 with an indigenous class A beta-lactamase.</title>
        <authorList>
            <person name="Robertson S."/>
            <person name="Meyer T.E."/>
            <person name="Kyndt J.A."/>
        </authorList>
    </citation>
    <scope>NUCLEOTIDE SEQUENCE [LARGE SCALE GENOMIC DNA]</scope>
    <source>
        <strain evidence="1 2">SP108</strain>
    </source>
</reference>
<sequence length="203" mass="22247">MAETSRGRGRLSSIDLMPSECDGIIAWAAQELGNRERTQTEIYAEFVERCEALMREHRGELEFKIPAFSSFNRYAIRMARLTRRLDQTRAIVSQLADRFDPADADNLTVMAAETIKALVLQMLAEADEDSVDPLGVMQLAAGFKNAVQAQSISTDRRRKAEADMAKKVDQAVTAVAKAKGMTAETAEAIKAQILGVQAPQNGG</sequence>
<dbReference type="EMBL" id="SWJZ01000153">
    <property type="protein sequence ID" value="TKD12908.1"/>
    <property type="molecule type" value="Genomic_DNA"/>
</dbReference>
<evidence type="ECO:0000313" key="2">
    <source>
        <dbReference type="Proteomes" id="UP000310597"/>
    </source>
</evidence>
<gene>
    <name evidence="1" type="ORF">FBT96_19995</name>
</gene>
<accession>A0A4U1JJJ1</accession>
<dbReference type="Proteomes" id="UP000310597">
    <property type="component" value="Unassembled WGS sequence"/>
</dbReference>
<dbReference type="Pfam" id="PF11985">
    <property type="entry name" value="Phage_Mu_Gp27"/>
    <property type="match status" value="1"/>
</dbReference>
<protein>
    <submittedName>
        <fullName evidence="1">DUF3486 family protein</fullName>
    </submittedName>
</protein>
<dbReference type="OrthoDB" id="7594814at2"/>
<name>A0A4U1JJJ1_RHOCA</name>
<dbReference type="RefSeq" id="WP_136909771.1">
    <property type="nucleotide sequence ID" value="NZ_SWJZ01000153.1"/>
</dbReference>
<organism evidence="1 2">
    <name type="scientific">Rhodobacter capsulatus</name>
    <name type="common">Rhodopseudomonas capsulata</name>
    <dbReference type="NCBI Taxonomy" id="1061"/>
    <lineage>
        <taxon>Bacteria</taxon>
        <taxon>Pseudomonadati</taxon>
        <taxon>Pseudomonadota</taxon>
        <taxon>Alphaproteobacteria</taxon>
        <taxon>Rhodobacterales</taxon>
        <taxon>Rhodobacter group</taxon>
        <taxon>Rhodobacter</taxon>
    </lineage>
</organism>
<dbReference type="InterPro" id="IPR021874">
    <property type="entry name" value="Phage_Mu_Gp27"/>
</dbReference>
<comment type="caution">
    <text evidence="1">The sequence shown here is derived from an EMBL/GenBank/DDBJ whole genome shotgun (WGS) entry which is preliminary data.</text>
</comment>
<proteinExistence type="predicted"/>
<evidence type="ECO:0000313" key="1">
    <source>
        <dbReference type="EMBL" id="TKD12908.1"/>
    </source>
</evidence>
<dbReference type="AlphaFoldDB" id="A0A4U1JJJ1"/>